<dbReference type="PANTHER" id="PTHR14167:SF48">
    <property type="entry name" value="SH3 DOMAIN-CONTAINING PROTEIN 19"/>
    <property type="match status" value="1"/>
</dbReference>
<organism evidence="5 6">
    <name type="scientific">Cynoglossus semilaevis</name>
    <name type="common">Tongue sole</name>
    <dbReference type="NCBI Taxonomy" id="244447"/>
    <lineage>
        <taxon>Eukaryota</taxon>
        <taxon>Metazoa</taxon>
        <taxon>Chordata</taxon>
        <taxon>Craniata</taxon>
        <taxon>Vertebrata</taxon>
        <taxon>Euteleostomi</taxon>
        <taxon>Actinopterygii</taxon>
        <taxon>Neopterygii</taxon>
        <taxon>Teleostei</taxon>
        <taxon>Neoteleostei</taxon>
        <taxon>Acanthomorphata</taxon>
        <taxon>Carangaria</taxon>
        <taxon>Pleuronectiformes</taxon>
        <taxon>Pleuronectoidei</taxon>
        <taxon>Cynoglossidae</taxon>
        <taxon>Cynoglossinae</taxon>
        <taxon>Cynoglossus</taxon>
    </lineage>
</organism>
<dbReference type="InterPro" id="IPR050384">
    <property type="entry name" value="Endophilin_SH3RF"/>
</dbReference>
<dbReference type="Gene3D" id="2.30.30.40">
    <property type="entry name" value="SH3 Domains"/>
    <property type="match status" value="4"/>
</dbReference>
<evidence type="ECO:0000256" key="1">
    <source>
        <dbReference type="ARBA" id="ARBA00022443"/>
    </source>
</evidence>
<feature type="domain" description="SH3" evidence="4">
    <location>
        <begin position="572"/>
        <end position="631"/>
    </location>
</feature>
<dbReference type="SUPFAM" id="SSF50044">
    <property type="entry name" value="SH3-domain"/>
    <property type="match status" value="4"/>
</dbReference>
<feature type="compositionally biased region" description="Basic and acidic residues" evidence="3">
    <location>
        <begin position="353"/>
        <end position="366"/>
    </location>
</feature>
<feature type="region of interest" description="Disordered" evidence="3">
    <location>
        <begin position="506"/>
        <end position="561"/>
    </location>
</feature>
<feature type="region of interest" description="Disordered" evidence="3">
    <location>
        <begin position="105"/>
        <end position="142"/>
    </location>
</feature>
<feature type="region of interest" description="Disordered" evidence="3">
    <location>
        <begin position="262"/>
        <end position="283"/>
    </location>
</feature>
<dbReference type="Proteomes" id="UP000265120">
    <property type="component" value="Chromosome 9"/>
</dbReference>
<dbReference type="Pfam" id="PF07653">
    <property type="entry name" value="SH3_2"/>
    <property type="match status" value="2"/>
</dbReference>
<dbReference type="STRING" id="244447.ENSCSEP00000004416"/>
<keyword evidence="6" id="KW-1185">Reference proteome</keyword>
<dbReference type="PANTHER" id="PTHR14167">
    <property type="entry name" value="SH3 DOMAIN-CONTAINING"/>
    <property type="match status" value="1"/>
</dbReference>
<evidence type="ECO:0000256" key="2">
    <source>
        <dbReference type="PROSITE-ProRule" id="PRU00192"/>
    </source>
</evidence>
<feature type="domain" description="SH3" evidence="4">
    <location>
        <begin position="649"/>
        <end position="708"/>
    </location>
</feature>
<feature type="region of interest" description="Disordered" evidence="3">
    <location>
        <begin position="298"/>
        <end position="326"/>
    </location>
</feature>
<feature type="compositionally biased region" description="Polar residues" evidence="3">
    <location>
        <begin position="121"/>
        <end position="142"/>
    </location>
</feature>
<keyword evidence="1 2" id="KW-0728">SH3 domain</keyword>
<dbReference type="Ensembl" id="ENSCSET00000004472.1">
    <property type="protein sequence ID" value="ENSCSEP00000004416.1"/>
    <property type="gene ID" value="ENSCSEG00000002865.1"/>
</dbReference>
<protein>
    <submittedName>
        <fullName evidence="5">SH3 domain containing 19</fullName>
    </submittedName>
</protein>
<dbReference type="OMA" id="VHKSCMK"/>
<dbReference type="InParanoid" id="A0A3P8UUM5"/>
<reference evidence="5" key="2">
    <citation type="submission" date="2025-08" db="UniProtKB">
        <authorList>
            <consortium name="Ensembl"/>
        </authorList>
    </citation>
    <scope>IDENTIFICATION</scope>
</reference>
<dbReference type="SMART" id="SM00326">
    <property type="entry name" value="SH3"/>
    <property type="match status" value="4"/>
</dbReference>
<feature type="domain" description="SH3" evidence="4">
    <location>
        <begin position="723"/>
        <end position="782"/>
    </location>
</feature>
<proteinExistence type="predicted"/>
<dbReference type="InterPro" id="IPR001452">
    <property type="entry name" value="SH3_domain"/>
</dbReference>
<feature type="domain" description="SH3" evidence="4">
    <location>
        <begin position="799"/>
        <end position="860"/>
    </location>
</feature>
<dbReference type="PRINTS" id="PR00499">
    <property type="entry name" value="P67PHOX"/>
</dbReference>
<evidence type="ECO:0000313" key="6">
    <source>
        <dbReference type="Proteomes" id="UP000265120"/>
    </source>
</evidence>
<feature type="compositionally biased region" description="Polar residues" evidence="3">
    <location>
        <begin position="193"/>
        <end position="203"/>
    </location>
</feature>
<dbReference type="InterPro" id="IPR036028">
    <property type="entry name" value="SH3-like_dom_sf"/>
</dbReference>
<feature type="region of interest" description="Disordered" evidence="3">
    <location>
        <begin position="155"/>
        <end position="238"/>
    </location>
</feature>
<accession>A0A3P8UUM5</accession>
<evidence type="ECO:0000259" key="4">
    <source>
        <dbReference type="PROSITE" id="PS50002"/>
    </source>
</evidence>
<sequence>MMFSFLLQQEATLSVTTTETEGNLKQFGVEEILLYFSSRSLSCVHFGCFRRPEITVVSSEPLVRNSWFPGSSVVLPPLSQSSWSSTGLPVSQPPPSYDQVIQEKTQEEHISKPTAAPRRINCTTTSATQTDPQGANSTTSASKCNSYGGLCLDLFAGKKPQKPPRPLLPKPGDGRPATKSVRAPKRTAEKTASAGTSEQTSQYPVPLPRKKLPKQSTAEQSLVRLGENSDSVDVAPEDESSNKYLKELLEIFSTESRCGDKGDIVNQSDKASESKNAVGEMSTNNQGNMQARIKAFESQTEDGNAVEQVKPEPRPRKAAIKPPVAAKPSVALRSSFTASVDDTSQDVSSTYVPEDHIPAARPEPPKRPVGMSIKEELETIHSKGPPIRPRPSLLSRANCVYEEEPSPLPPVPPVKPPKEPPRPNFNINNHNSTAVINDPDPFSSYPCKLPLWSSVTNMHSNGGSFARQSATRRPTTIRVPSKTLSCESKVMHKIKSVIECDLKPSMVRTLPPRPPSVKAGPGRPHAPSLQTTGRSVSVPVSPKPQMHGSHGKKPILPPRPNPGHRLYNKYTLELPHGIAEQDYNASSAGELSFKKNEVLLLVEKVDQNIYECQAGEIRGRVHKSCMKVITPLTSDVSPSQTPGSSSGGGQGQKMEVMFDFVPEGPGELCLKAGDIVTMVEPVDSEWYRGTCRGSTGFFPINYVKVLPDSPKTLPERKPKPSTLSGPRCVARFDFQGEHSDELSFREGDMIQLKEYIGQDWAKGQLGVLTGLFPLSFVEVIEDLPPAPSQPQPQPKAIALPGTILRYSSDYFLFLVYPDDLSFQQGDCILVTEQLSADWSRGSVNGRDGMFPTAFVESTTGMKCVTGQGLCGK</sequence>
<feature type="region of interest" description="Disordered" evidence="3">
    <location>
        <begin position="344"/>
        <end position="368"/>
    </location>
</feature>
<evidence type="ECO:0000313" key="5">
    <source>
        <dbReference type="Ensembl" id="ENSCSEP00000004416.1"/>
    </source>
</evidence>
<dbReference type="Pfam" id="PF00018">
    <property type="entry name" value="SH3_1"/>
    <property type="match status" value="2"/>
</dbReference>
<dbReference type="AlphaFoldDB" id="A0A3P8UUM5"/>
<reference evidence="5 6" key="1">
    <citation type="journal article" date="2014" name="Nat. Genet.">
        <title>Whole-genome sequence of a flatfish provides insights into ZW sex chromosome evolution and adaptation to a benthic lifestyle.</title>
        <authorList>
            <person name="Chen S."/>
            <person name="Zhang G."/>
            <person name="Shao C."/>
            <person name="Huang Q."/>
            <person name="Liu G."/>
            <person name="Zhang P."/>
            <person name="Song W."/>
            <person name="An N."/>
            <person name="Chalopin D."/>
            <person name="Volff J.N."/>
            <person name="Hong Y."/>
            <person name="Li Q."/>
            <person name="Sha Z."/>
            <person name="Zhou H."/>
            <person name="Xie M."/>
            <person name="Yu Q."/>
            <person name="Liu Y."/>
            <person name="Xiang H."/>
            <person name="Wang N."/>
            <person name="Wu K."/>
            <person name="Yang C."/>
            <person name="Zhou Q."/>
            <person name="Liao X."/>
            <person name="Yang L."/>
            <person name="Hu Q."/>
            <person name="Zhang J."/>
            <person name="Meng L."/>
            <person name="Jin L."/>
            <person name="Tian Y."/>
            <person name="Lian J."/>
            <person name="Yang J."/>
            <person name="Miao G."/>
            <person name="Liu S."/>
            <person name="Liang Z."/>
            <person name="Yan F."/>
            <person name="Li Y."/>
            <person name="Sun B."/>
            <person name="Zhang H."/>
            <person name="Zhang J."/>
            <person name="Zhu Y."/>
            <person name="Du M."/>
            <person name="Zhao Y."/>
            <person name="Schartl M."/>
            <person name="Tang Q."/>
            <person name="Wang J."/>
        </authorList>
    </citation>
    <scope>NUCLEOTIDE SEQUENCE</scope>
</reference>
<dbReference type="GeneTree" id="ENSGT00940000155694"/>
<dbReference type="PROSITE" id="PS50002">
    <property type="entry name" value="SH3"/>
    <property type="match status" value="4"/>
</dbReference>
<reference evidence="5" key="3">
    <citation type="submission" date="2025-09" db="UniProtKB">
        <authorList>
            <consortium name="Ensembl"/>
        </authorList>
    </citation>
    <scope>IDENTIFICATION</scope>
</reference>
<evidence type="ECO:0000256" key="3">
    <source>
        <dbReference type="SAM" id="MobiDB-lite"/>
    </source>
</evidence>
<feature type="region of interest" description="Disordered" evidence="3">
    <location>
        <begin position="633"/>
        <end position="652"/>
    </location>
</feature>
<name>A0A3P8UUM5_CYNSE</name>